<dbReference type="PRINTS" id="PR00193">
    <property type="entry name" value="MYOSINHEAVY"/>
</dbReference>
<dbReference type="EMBL" id="GL349489">
    <property type="protein sequence ID" value="KNC54383.1"/>
    <property type="molecule type" value="Genomic_DNA"/>
</dbReference>
<evidence type="ECO:0000256" key="1">
    <source>
        <dbReference type="ARBA" id="ARBA00022741"/>
    </source>
</evidence>
<evidence type="ECO:0000256" key="4">
    <source>
        <dbReference type="ARBA" id="ARBA00023175"/>
    </source>
</evidence>
<dbReference type="SMART" id="SM00242">
    <property type="entry name" value="MYSc"/>
    <property type="match status" value="1"/>
</dbReference>
<dbReference type="Pfam" id="PF00063">
    <property type="entry name" value="Myosin_head"/>
    <property type="match status" value="1"/>
</dbReference>
<dbReference type="PROSITE" id="PS00845">
    <property type="entry name" value="CAP_GLY_1"/>
    <property type="match status" value="1"/>
</dbReference>
<dbReference type="OrthoDB" id="6108017at2759"/>
<dbReference type="GO" id="GO:0007015">
    <property type="term" value="P:actin filament organization"/>
    <property type="evidence" value="ECO:0007669"/>
    <property type="project" value="TreeGrafter"/>
</dbReference>
<keyword evidence="7" id="KW-0175">Coiled coil</keyword>
<organism evidence="10 11">
    <name type="scientific">Thecamonas trahens ATCC 50062</name>
    <dbReference type="NCBI Taxonomy" id="461836"/>
    <lineage>
        <taxon>Eukaryota</taxon>
        <taxon>Apusozoa</taxon>
        <taxon>Apusomonadida</taxon>
        <taxon>Apusomonadidae</taxon>
        <taxon>Thecamonas</taxon>
    </lineage>
</organism>
<feature type="binding site" evidence="6">
    <location>
        <begin position="94"/>
        <end position="101"/>
    </location>
    <ligand>
        <name>ATP</name>
        <dbReference type="ChEBI" id="CHEBI:30616"/>
    </ligand>
</feature>
<evidence type="ECO:0000313" key="11">
    <source>
        <dbReference type="Proteomes" id="UP000054408"/>
    </source>
</evidence>
<dbReference type="PROSITE" id="PS50245">
    <property type="entry name" value="CAP_GLY_2"/>
    <property type="match status" value="1"/>
</dbReference>
<dbReference type="OMA" id="DEAIMWI"/>
<sequence length="1293" mass="139441">MVDLADLAVGELMHNLRLRYKASPMEYYTYVGDVLVVINPLEDKGLISPQHVEMYKGSRLAHDPPLSPHIFAVGAEAYARMLDSATNQSIVVSGESGAGKSESTKHVLHYLAAVATASASSSSLSSPSINDKILATSEVLEAFGNAKTSRNDNSSRFGKFVQIQFSTSGAIVGAAIEQYLLEKSRIVAQEPGERNYHIFYMIFAALPPPRLAALGLTTVTDYRYLIGPDGANAASYGFDKAGEPLDDAGRYESFLAHLATLGFGDNFVDAMLGVIAADDTARVTVVDPAPLVKAAELLGIPGGPDALELALTTVRIGDNVAKNLTPVQASDTTDALAKAVYGLFFEGLVEKHINGVLAGAGAATWIGVLDIFGFESFQESLPDGSVETANKFEQLCINLTNEVLQHYFFESLIPAQAAKYAVEGVTVDSVVYRDNAGCIDLIMGPKASLLSLLDSVTKMASVSRDMQANPRAADAKWLADIVRKYGKRKTGPLAPADWKRDKADFFGWHLKPDMRHHKHETDFFIHHYAGLVWYTSIGAVQKNMDALSQDCSDLLATSTSPLVAGLAAHASTRDSDAAAQSSRARASRRTVASKFSASLRSLSSALASTQALFVRCVKPNCVMRKGGFFEDWKVLDQLVSAGMYAIIEMRLAGFPLKAAAASPSPSSIDETLSLLLNHLIAAALDLDVLDRIAPLPPPEADDVSDDPAQARPRTRLLDPSEMYAIGHSKILLKDKLWQALNTVRTAALRALAERKRVAAAHLRALADTYRALARLPDLRAAAAALARRNERKRALIAAGASPDEAEAQLAAEEAAAAARKEAAFRARVFDPLAADAARYASATASELALLDDFVASALHDAEKTMLRKAKAALRPARAAATAAIDTFSADVHDEAKAALAAASLAAWSSALENVTHALDQARAQRARAIALAEEQRLAAIQALKDAKRQEQIAAARAAMAAQQREIEEKLAVREQERHRRAAESAQLKRKALAEARKLRAERQAFQMHLRRERMLLEEQEARARARRDRRAAKAAKVLAARTKALADLPVKFEDTLAAVKYVGSLPFPGAGEFVGIAGPRHYGEVGTNGFCMGIQFFACAPGHGVFVRPDLLHIIKSPHAFRRGDRVWRLHTHTMGVVRYVGATQFAAGTWVGIEVDAVGTGKNDGSLDGVRYFDAPPATGLFLRPSQLGLAIPWSTEFVDAATDAWCTMNGIWIDADGEDLDEEDDEELFARLRELQDREKAIAGQVAAMDIDLAEDELGVLKARVEDVERVRELVAGGMVHLDPPAASPSP</sequence>
<evidence type="ECO:0000256" key="3">
    <source>
        <dbReference type="ARBA" id="ARBA00023123"/>
    </source>
</evidence>
<evidence type="ECO:0000256" key="5">
    <source>
        <dbReference type="ARBA" id="ARBA00023203"/>
    </source>
</evidence>
<name>A0A0L0DSE7_THETB</name>
<feature type="domain" description="Myosin motor" evidence="9">
    <location>
        <begin position="1"/>
        <end position="745"/>
    </location>
</feature>
<keyword evidence="4 6" id="KW-0505">Motor protein</keyword>
<dbReference type="GO" id="GO:0051015">
    <property type="term" value="F:actin filament binding"/>
    <property type="evidence" value="ECO:0007669"/>
    <property type="project" value="TreeGrafter"/>
</dbReference>
<keyword evidence="5 6" id="KW-0009">Actin-binding</keyword>
<dbReference type="Gene3D" id="3.40.850.10">
    <property type="entry name" value="Kinesin motor domain"/>
    <property type="match status" value="1"/>
</dbReference>
<feature type="coiled-coil region" evidence="7">
    <location>
        <begin position="904"/>
        <end position="949"/>
    </location>
</feature>
<keyword evidence="11" id="KW-1185">Reference proteome</keyword>
<dbReference type="CDD" id="cd00124">
    <property type="entry name" value="MYSc"/>
    <property type="match status" value="1"/>
</dbReference>
<dbReference type="GeneID" id="25570236"/>
<evidence type="ECO:0000259" key="9">
    <source>
        <dbReference type="PROSITE" id="PS51456"/>
    </source>
</evidence>
<dbReference type="InterPro" id="IPR000938">
    <property type="entry name" value="CAP-Gly_domain"/>
</dbReference>
<dbReference type="Proteomes" id="UP000054408">
    <property type="component" value="Unassembled WGS sequence"/>
</dbReference>
<keyword evidence="3 6" id="KW-0518">Myosin</keyword>
<feature type="domain" description="CAP-Gly" evidence="8">
    <location>
        <begin position="1142"/>
        <end position="1185"/>
    </location>
</feature>
<dbReference type="InterPro" id="IPR036961">
    <property type="entry name" value="Kinesin_motor_dom_sf"/>
</dbReference>
<dbReference type="SUPFAM" id="SSF52540">
    <property type="entry name" value="P-loop containing nucleoside triphosphate hydrolases"/>
    <property type="match status" value="1"/>
</dbReference>
<dbReference type="STRING" id="461836.A0A0L0DSE7"/>
<protein>
    <submittedName>
        <fullName evidence="10">Uncharacterized protein</fullName>
    </submittedName>
</protein>
<dbReference type="InterPro" id="IPR027417">
    <property type="entry name" value="P-loop_NTPase"/>
</dbReference>
<accession>A0A0L0DSE7</accession>
<proteinExistence type="inferred from homology"/>
<keyword evidence="2 6" id="KW-0067">ATP-binding</keyword>
<keyword evidence="1 6" id="KW-0547">Nucleotide-binding</keyword>
<dbReference type="GO" id="GO:0005737">
    <property type="term" value="C:cytoplasm"/>
    <property type="evidence" value="ECO:0007669"/>
    <property type="project" value="TreeGrafter"/>
</dbReference>
<dbReference type="PANTHER" id="PTHR13140">
    <property type="entry name" value="MYOSIN"/>
    <property type="match status" value="1"/>
</dbReference>
<dbReference type="GO" id="GO:0000146">
    <property type="term" value="F:microfilament motor activity"/>
    <property type="evidence" value="ECO:0007669"/>
    <property type="project" value="TreeGrafter"/>
</dbReference>
<dbReference type="InterPro" id="IPR001609">
    <property type="entry name" value="Myosin_head_motor_dom-like"/>
</dbReference>
<evidence type="ECO:0000259" key="8">
    <source>
        <dbReference type="PROSITE" id="PS50245"/>
    </source>
</evidence>
<evidence type="ECO:0000313" key="10">
    <source>
        <dbReference type="EMBL" id="KNC54383.1"/>
    </source>
</evidence>
<gene>
    <name evidence="10" type="ORF">AMSG_12322</name>
</gene>
<reference evidence="10 11" key="1">
    <citation type="submission" date="2010-05" db="EMBL/GenBank/DDBJ databases">
        <title>The Genome Sequence of Thecamonas trahens ATCC 50062.</title>
        <authorList>
            <consortium name="The Broad Institute Genome Sequencing Platform"/>
            <person name="Russ C."/>
            <person name="Cuomo C."/>
            <person name="Shea T."/>
            <person name="Young S.K."/>
            <person name="Zeng Q."/>
            <person name="Koehrsen M."/>
            <person name="Haas B."/>
            <person name="Borodovsky M."/>
            <person name="Guigo R."/>
            <person name="Alvarado L."/>
            <person name="Berlin A."/>
            <person name="Bochicchio J."/>
            <person name="Borenstein D."/>
            <person name="Chapman S."/>
            <person name="Chen Z."/>
            <person name="Freedman E."/>
            <person name="Gellesch M."/>
            <person name="Goldberg J."/>
            <person name="Griggs A."/>
            <person name="Gujja S."/>
            <person name="Heilman E."/>
            <person name="Heiman D."/>
            <person name="Hepburn T."/>
            <person name="Howarth C."/>
            <person name="Jen D."/>
            <person name="Larson L."/>
            <person name="Mehta T."/>
            <person name="Park D."/>
            <person name="Pearson M."/>
            <person name="Roberts A."/>
            <person name="Saif S."/>
            <person name="Shenoy N."/>
            <person name="Sisk P."/>
            <person name="Stolte C."/>
            <person name="Sykes S."/>
            <person name="Thomson T."/>
            <person name="Walk T."/>
            <person name="White J."/>
            <person name="Yandava C."/>
            <person name="Burger G."/>
            <person name="Gray M.W."/>
            <person name="Holland P.W.H."/>
            <person name="King N."/>
            <person name="Lang F.B.F."/>
            <person name="Roger A.J."/>
            <person name="Ruiz-Trillo I."/>
            <person name="Lander E."/>
            <person name="Nusbaum C."/>
        </authorList>
    </citation>
    <scope>NUCLEOTIDE SEQUENCE [LARGE SCALE GENOMIC DNA]</scope>
    <source>
        <strain evidence="10 11">ATCC 50062</strain>
    </source>
</reference>
<dbReference type="InterPro" id="IPR036859">
    <property type="entry name" value="CAP-Gly_dom_sf"/>
</dbReference>
<comment type="caution">
    <text evidence="6">Lacks conserved residue(s) required for the propagation of feature annotation.</text>
</comment>
<dbReference type="PANTHER" id="PTHR13140:SF706">
    <property type="entry name" value="DILUTE CLASS UNCONVENTIONAL MYOSIN, ISOFORM C"/>
    <property type="match status" value="1"/>
</dbReference>
<dbReference type="GO" id="GO:0016459">
    <property type="term" value="C:myosin complex"/>
    <property type="evidence" value="ECO:0007669"/>
    <property type="project" value="UniProtKB-KW"/>
</dbReference>
<evidence type="ECO:0000256" key="7">
    <source>
        <dbReference type="SAM" id="Coils"/>
    </source>
</evidence>
<dbReference type="Gene3D" id="1.20.58.530">
    <property type="match status" value="1"/>
</dbReference>
<dbReference type="SUPFAM" id="SSF74924">
    <property type="entry name" value="Cap-Gly domain"/>
    <property type="match status" value="2"/>
</dbReference>
<dbReference type="GO" id="GO:0016020">
    <property type="term" value="C:membrane"/>
    <property type="evidence" value="ECO:0007669"/>
    <property type="project" value="TreeGrafter"/>
</dbReference>
<evidence type="ECO:0000256" key="2">
    <source>
        <dbReference type="ARBA" id="ARBA00022840"/>
    </source>
</evidence>
<dbReference type="Gene3D" id="1.20.120.720">
    <property type="entry name" value="Myosin VI head, motor domain, U50 subdomain"/>
    <property type="match status" value="1"/>
</dbReference>
<dbReference type="RefSeq" id="XP_013753739.1">
    <property type="nucleotide sequence ID" value="XM_013898285.1"/>
</dbReference>
<dbReference type="Gene3D" id="1.10.10.820">
    <property type="match status" value="1"/>
</dbReference>
<evidence type="ECO:0000256" key="6">
    <source>
        <dbReference type="PROSITE-ProRule" id="PRU00782"/>
    </source>
</evidence>
<dbReference type="PROSITE" id="PS51456">
    <property type="entry name" value="MYOSIN_MOTOR"/>
    <property type="match status" value="1"/>
</dbReference>
<dbReference type="GO" id="GO:0005524">
    <property type="term" value="F:ATP binding"/>
    <property type="evidence" value="ECO:0007669"/>
    <property type="project" value="UniProtKB-UniRule"/>
</dbReference>
<comment type="similarity">
    <text evidence="6">Belongs to the TRAFAC class myosin-kinesin ATPase superfamily. Myosin family.</text>
</comment>
<dbReference type="eggNOG" id="KOG4568">
    <property type="taxonomic scope" value="Eukaryota"/>
</dbReference>
<dbReference type="eggNOG" id="KOG4229">
    <property type="taxonomic scope" value="Eukaryota"/>
</dbReference>
<dbReference type="Pfam" id="PF01302">
    <property type="entry name" value="CAP_GLY"/>
    <property type="match status" value="2"/>
</dbReference>
<dbReference type="SMART" id="SM01052">
    <property type="entry name" value="CAP_GLY"/>
    <property type="match status" value="2"/>
</dbReference>
<dbReference type="Gene3D" id="2.30.30.190">
    <property type="entry name" value="CAP Gly-rich-like domain"/>
    <property type="match status" value="2"/>
</dbReference>